<dbReference type="EMBL" id="JAWWNJ010000001">
    <property type="protein sequence ID" value="KAK7063668.1"/>
    <property type="molecule type" value="Genomic_DNA"/>
</dbReference>
<comment type="caution">
    <text evidence="2">The sequence shown here is derived from an EMBL/GenBank/DDBJ whole genome shotgun (WGS) entry which is preliminary data.</text>
</comment>
<reference evidence="2 3" key="1">
    <citation type="journal article" date="2024" name="J Genomics">
        <title>Draft genome sequencing and assembly of Favolaschia claudopus CIRM-BRFM 2984 isolated from oak limbs.</title>
        <authorList>
            <person name="Navarro D."/>
            <person name="Drula E."/>
            <person name="Chaduli D."/>
            <person name="Cazenave R."/>
            <person name="Ahrendt S."/>
            <person name="Wang J."/>
            <person name="Lipzen A."/>
            <person name="Daum C."/>
            <person name="Barry K."/>
            <person name="Grigoriev I.V."/>
            <person name="Favel A."/>
            <person name="Rosso M.N."/>
            <person name="Martin F."/>
        </authorList>
    </citation>
    <scope>NUCLEOTIDE SEQUENCE [LARGE SCALE GENOMIC DNA]</scope>
    <source>
        <strain evidence="2 3">CIRM-BRFM 2984</strain>
    </source>
</reference>
<dbReference type="Proteomes" id="UP001362999">
    <property type="component" value="Unassembled WGS sequence"/>
</dbReference>
<dbReference type="AlphaFoldDB" id="A0AAW0EHK2"/>
<evidence type="ECO:0000313" key="3">
    <source>
        <dbReference type="Proteomes" id="UP001362999"/>
    </source>
</evidence>
<organism evidence="2 3">
    <name type="scientific">Favolaschia claudopus</name>
    <dbReference type="NCBI Taxonomy" id="2862362"/>
    <lineage>
        <taxon>Eukaryota</taxon>
        <taxon>Fungi</taxon>
        <taxon>Dikarya</taxon>
        <taxon>Basidiomycota</taxon>
        <taxon>Agaricomycotina</taxon>
        <taxon>Agaricomycetes</taxon>
        <taxon>Agaricomycetidae</taxon>
        <taxon>Agaricales</taxon>
        <taxon>Marasmiineae</taxon>
        <taxon>Mycenaceae</taxon>
        <taxon>Favolaschia</taxon>
    </lineage>
</organism>
<feature type="region of interest" description="Disordered" evidence="1">
    <location>
        <begin position="372"/>
        <end position="425"/>
    </location>
</feature>
<feature type="compositionally biased region" description="Low complexity" evidence="1">
    <location>
        <begin position="372"/>
        <end position="382"/>
    </location>
</feature>
<evidence type="ECO:0000313" key="2">
    <source>
        <dbReference type="EMBL" id="KAK7063668.1"/>
    </source>
</evidence>
<keyword evidence="3" id="KW-1185">Reference proteome</keyword>
<protein>
    <submittedName>
        <fullName evidence="2">Uncharacterized protein</fullName>
    </submittedName>
</protein>
<feature type="compositionally biased region" description="Low complexity" evidence="1">
    <location>
        <begin position="411"/>
        <end position="425"/>
    </location>
</feature>
<sequence>MPADNLSVEQVIITALLVTITSMSRVQLPWLTTATHHTLRSLDKEVREGYKSMGERVLNLGLCSLATSVRGGIAKGLPVGLSPVIESCLSSEEVIFHLLRKADKKRATHIASGSVGSKQVGNVHNGFLLYMGGLWSEDEDLTKVFEWINRVFRPLVQVAVDTYEKFHNPATPPQAPERVECPEPESSNRPVKRPRNALPADVRALNQIYAIQLSQQPPKVSADTRAKFFDLAVSFCSSPLRMDTRGNLNHKDDRDRSLHGLSQVATREYPPDSTGSGTFAELRKHSSSPLQTPFTLKRKRQISWDPPVAHSPLSPSPTFASFVTPSSLSSPDASPVQYASYYSPAISPVQASASPNLSPVFSPLPDDNPTPIFSPFSFSPSTQRSVTSPNLYLARHENGSESEDSPPLRLFSAGFSSTSSTPSFK</sequence>
<name>A0AAW0EHK2_9AGAR</name>
<feature type="region of interest" description="Disordered" evidence="1">
    <location>
        <begin position="261"/>
        <end position="297"/>
    </location>
</feature>
<feature type="region of interest" description="Disordered" evidence="1">
    <location>
        <begin position="167"/>
        <end position="196"/>
    </location>
</feature>
<accession>A0AAW0EHK2</accession>
<proteinExistence type="predicted"/>
<evidence type="ECO:0000256" key="1">
    <source>
        <dbReference type="SAM" id="MobiDB-lite"/>
    </source>
</evidence>
<gene>
    <name evidence="2" type="ORF">R3P38DRAFT_3249267</name>
</gene>